<protein>
    <submittedName>
        <fullName evidence="1">Uncharacterized protein</fullName>
    </submittedName>
</protein>
<reference evidence="2" key="1">
    <citation type="submission" date="2013-02" db="EMBL/GenBank/DDBJ databases">
        <authorList>
            <consortium name="The Broad Institute Genome Sequencing Platform"/>
            <person name="Cuomo C."/>
            <person name="Becnel J."/>
            <person name="Sanscrainte N."/>
            <person name="Walker B."/>
            <person name="Young S.K."/>
            <person name="Zeng Q."/>
            <person name="Gargeya S."/>
            <person name="Fitzgerald M."/>
            <person name="Haas B."/>
            <person name="Abouelleil A."/>
            <person name="Alvarado L."/>
            <person name="Arachchi H.M."/>
            <person name="Berlin A.M."/>
            <person name="Chapman S.B."/>
            <person name="Dewar J."/>
            <person name="Goldberg J."/>
            <person name="Griggs A."/>
            <person name="Gujja S."/>
            <person name="Hansen M."/>
            <person name="Howarth C."/>
            <person name="Imamovic A."/>
            <person name="Larimer J."/>
            <person name="McCowan C."/>
            <person name="Murphy C."/>
            <person name="Neiman D."/>
            <person name="Pearson M."/>
            <person name="Priest M."/>
            <person name="Roberts A."/>
            <person name="Saif S."/>
            <person name="Shea T."/>
            <person name="Sisk P."/>
            <person name="Sykes S."/>
            <person name="Wortman J."/>
            <person name="Nusbaum C."/>
            <person name="Birren B."/>
        </authorList>
    </citation>
    <scope>NUCLEOTIDE SEQUENCE [LARGE SCALE GENOMIC DNA]</scope>
    <source>
        <strain evidence="2">PRA339</strain>
    </source>
</reference>
<dbReference type="Proteomes" id="UP000030655">
    <property type="component" value="Unassembled WGS sequence"/>
</dbReference>
<reference evidence="1 2" key="2">
    <citation type="submission" date="2014-03" db="EMBL/GenBank/DDBJ databases">
        <title>The Genome Sequence of Anncaliia algerae insect isolate PRA339.</title>
        <authorList>
            <consortium name="The Broad Institute Genome Sequencing Platform"/>
            <consortium name="The Broad Institute Genome Sequencing Center for Infectious Disease"/>
            <person name="Cuomo C."/>
            <person name="Becnel J."/>
            <person name="Sanscrainte N."/>
            <person name="Walker B."/>
            <person name="Young S.K."/>
            <person name="Zeng Q."/>
            <person name="Gargeya S."/>
            <person name="Fitzgerald M."/>
            <person name="Haas B."/>
            <person name="Abouelleil A."/>
            <person name="Alvarado L."/>
            <person name="Arachchi H.M."/>
            <person name="Berlin A.M."/>
            <person name="Chapman S.B."/>
            <person name="Dewar J."/>
            <person name="Goldberg J."/>
            <person name="Griggs A."/>
            <person name="Gujja S."/>
            <person name="Hansen M."/>
            <person name="Howarth C."/>
            <person name="Imamovic A."/>
            <person name="Larimer J."/>
            <person name="McCowan C."/>
            <person name="Murphy C."/>
            <person name="Neiman D."/>
            <person name="Pearson M."/>
            <person name="Priest M."/>
            <person name="Roberts A."/>
            <person name="Saif S."/>
            <person name="Shea T."/>
            <person name="Sisk P."/>
            <person name="Sykes S."/>
            <person name="Wortman J."/>
            <person name="Nusbaum C."/>
            <person name="Birren B."/>
        </authorList>
    </citation>
    <scope>NUCLEOTIDE SEQUENCE [LARGE SCALE GENOMIC DNA]</scope>
    <source>
        <strain evidence="1 2">PRA339</strain>
    </source>
</reference>
<dbReference type="EMBL" id="KK365131">
    <property type="protein sequence ID" value="KCZ82273.1"/>
    <property type="molecule type" value="Genomic_DNA"/>
</dbReference>
<keyword evidence="2" id="KW-1185">Reference proteome</keyword>
<proteinExistence type="predicted"/>
<dbReference type="HOGENOM" id="CLU_1209547_0_0_1"/>
<dbReference type="OrthoDB" id="10371501at2759"/>
<gene>
    <name evidence="1" type="ORF">H312_00296</name>
</gene>
<organism evidence="1 2">
    <name type="scientific">Anncaliia algerae PRA339</name>
    <dbReference type="NCBI Taxonomy" id="1288291"/>
    <lineage>
        <taxon>Eukaryota</taxon>
        <taxon>Fungi</taxon>
        <taxon>Fungi incertae sedis</taxon>
        <taxon>Microsporidia</taxon>
        <taxon>Tubulinosematoidea</taxon>
        <taxon>Tubulinosematidae</taxon>
        <taxon>Anncaliia</taxon>
    </lineage>
</organism>
<evidence type="ECO:0000313" key="2">
    <source>
        <dbReference type="Proteomes" id="UP000030655"/>
    </source>
</evidence>
<accession>A0A059F4Q3</accession>
<dbReference type="VEuPathDB" id="MicrosporidiaDB:H312_00296"/>
<name>A0A059F4Q3_9MICR</name>
<evidence type="ECO:0000313" key="1">
    <source>
        <dbReference type="EMBL" id="KCZ82273.1"/>
    </source>
</evidence>
<dbReference type="AlphaFoldDB" id="A0A059F4Q3"/>
<sequence>MKYKEIEFNIGLNIPQIVILKSKQRNHRLTRKNLENTFFAELLQPNIIHIYKSKNNIKFLTYKVSVHTNILFPKIINLQNNCIKSNSLTKKSINHNKIINSYFNHKSKRIKKKKIIFSLESDLPKILKHNKIKELELTTSSENESNINNARFLLNLLNINSYEREFLSIKNRFSTEEMYHEGDWLIIIDKKYSITKRKGTKYPTKILKKNEFLIKNSTIMKKIKEILKN</sequence>